<evidence type="ECO:0000259" key="18">
    <source>
        <dbReference type="Pfam" id="PF02706"/>
    </source>
</evidence>
<keyword evidence="14" id="KW-0829">Tyrosine-protein kinase</keyword>
<dbReference type="PANTHER" id="PTHR32309:SF13">
    <property type="entry name" value="FERRIC ENTEROBACTIN TRANSPORT PROTEIN FEPE"/>
    <property type="match status" value="1"/>
</dbReference>
<feature type="transmembrane region" description="Helical" evidence="17">
    <location>
        <begin position="431"/>
        <end position="450"/>
    </location>
</feature>
<keyword evidence="22" id="KW-1185">Reference proteome</keyword>
<feature type="domain" description="AAA" evidence="19">
    <location>
        <begin position="516"/>
        <end position="677"/>
    </location>
</feature>
<keyword evidence="16" id="KW-0175">Coiled coil</keyword>
<organism evidence="21 22">
    <name type="scientific">Colwellia maritima</name>
    <dbReference type="NCBI Taxonomy" id="2912588"/>
    <lineage>
        <taxon>Bacteria</taxon>
        <taxon>Pseudomonadati</taxon>
        <taxon>Pseudomonadota</taxon>
        <taxon>Gammaproteobacteria</taxon>
        <taxon>Alteromonadales</taxon>
        <taxon>Colwelliaceae</taxon>
        <taxon>Colwellia</taxon>
    </lineage>
</organism>
<dbReference type="Gene3D" id="3.40.50.300">
    <property type="entry name" value="P-loop containing nucleotide triphosphate hydrolases"/>
    <property type="match status" value="1"/>
</dbReference>
<dbReference type="Pfam" id="PF02706">
    <property type="entry name" value="Wzz"/>
    <property type="match status" value="1"/>
</dbReference>
<dbReference type="InterPro" id="IPR003856">
    <property type="entry name" value="LPS_length_determ_N"/>
</dbReference>
<dbReference type="SUPFAM" id="SSF52540">
    <property type="entry name" value="P-loop containing nucleoside triphosphate hydrolases"/>
    <property type="match status" value="1"/>
</dbReference>
<dbReference type="PANTHER" id="PTHR32309">
    <property type="entry name" value="TYROSINE-PROTEIN KINASE"/>
    <property type="match status" value="1"/>
</dbReference>
<dbReference type="InterPro" id="IPR027417">
    <property type="entry name" value="P-loop_NTPase"/>
</dbReference>
<keyword evidence="10" id="KW-0418">Kinase</keyword>
<evidence type="ECO:0000256" key="1">
    <source>
        <dbReference type="ARBA" id="ARBA00004429"/>
    </source>
</evidence>
<evidence type="ECO:0000256" key="16">
    <source>
        <dbReference type="SAM" id="Coils"/>
    </source>
</evidence>
<evidence type="ECO:0000259" key="20">
    <source>
        <dbReference type="Pfam" id="PF13807"/>
    </source>
</evidence>
<feature type="domain" description="Tyrosine-protein kinase G-rich" evidence="20">
    <location>
        <begin position="378"/>
        <end position="452"/>
    </location>
</feature>
<evidence type="ECO:0000256" key="17">
    <source>
        <dbReference type="SAM" id="Phobius"/>
    </source>
</evidence>
<dbReference type="InterPro" id="IPR005702">
    <property type="entry name" value="Wzc-like_C"/>
</dbReference>
<dbReference type="RefSeq" id="WP_242287781.1">
    <property type="nucleotide sequence ID" value="NZ_JAKKSL010000004.1"/>
</dbReference>
<feature type="transmembrane region" description="Helical" evidence="17">
    <location>
        <begin position="28"/>
        <end position="48"/>
    </location>
</feature>
<keyword evidence="12 17" id="KW-1133">Transmembrane helix</keyword>
<evidence type="ECO:0000256" key="9">
    <source>
        <dbReference type="ARBA" id="ARBA00022741"/>
    </source>
</evidence>
<comment type="caution">
    <text evidence="21">The sequence shown here is derived from an EMBL/GenBank/DDBJ whole genome shotgun (WGS) entry which is preliminary data.</text>
</comment>
<evidence type="ECO:0000256" key="12">
    <source>
        <dbReference type="ARBA" id="ARBA00022989"/>
    </source>
</evidence>
<dbReference type="EMBL" id="JAKKSL010000004">
    <property type="protein sequence ID" value="MCI2285101.1"/>
    <property type="molecule type" value="Genomic_DNA"/>
</dbReference>
<evidence type="ECO:0000256" key="4">
    <source>
        <dbReference type="ARBA" id="ARBA00011903"/>
    </source>
</evidence>
<keyword evidence="8 17" id="KW-0812">Transmembrane</keyword>
<evidence type="ECO:0000256" key="11">
    <source>
        <dbReference type="ARBA" id="ARBA00022840"/>
    </source>
</evidence>
<evidence type="ECO:0000256" key="15">
    <source>
        <dbReference type="ARBA" id="ARBA00051245"/>
    </source>
</evidence>
<evidence type="ECO:0000256" key="10">
    <source>
        <dbReference type="ARBA" id="ARBA00022777"/>
    </source>
</evidence>
<dbReference type="Pfam" id="PF13807">
    <property type="entry name" value="GNVR"/>
    <property type="match status" value="1"/>
</dbReference>
<keyword evidence="9" id="KW-0547">Nucleotide-binding</keyword>
<keyword evidence="5" id="KW-1003">Cell membrane</keyword>
<evidence type="ECO:0000256" key="7">
    <source>
        <dbReference type="ARBA" id="ARBA00022679"/>
    </source>
</evidence>
<keyword evidence="11" id="KW-0067">ATP-binding</keyword>
<evidence type="ECO:0000256" key="6">
    <source>
        <dbReference type="ARBA" id="ARBA00022519"/>
    </source>
</evidence>
<evidence type="ECO:0000256" key="3">
    <source>
        <dbReference type="ARBA" id="ARBA00008883"/>
    </source>
</evidence>
<dbReference type="InterPro" id="IPR025669">
    <property type="entry name" value="AAA_dom"/>
</dbReference>
<evidence type="ECO:0000256" key="14">
    <source>
        <dbReference type="ARBA" id="ARBA00023137"/>
    </source>
</evidence>
<dbReference type="EC" id="2.7.10.2" evidence="4"/>
<accession>A0ABS9X6K9</accession>
<keyword evidence="7" id="KW-0808">Transferase</keyword>
<dbReference type="NCBIfam" id="TIGR01007">
    <property type="entry name" value="eps_fam"/>
    <property type="match status" value="1"/>
</dbReference>
<evidence type="ECO:0000256" key="2">
    <source>
        <dbReference type="ARBA" id="ARBA00007316"/>
    </source>
</evidence>
<comment type="subcellular location">
    <subcellularLocation>
        <location evidence="1">Cell inner membrane</location>
        <topology evidence="1">Multi-pass membrane protein</topology>
    </subcellularLocation>
</comment>
<evidence type="ECO:0000256" key="5">
    <source>
        <dbReference type="ARBA" id="ARBA00022475"/>
    </source>
</evidence>
<dbReference type="Pfam" id="PF13614">
    <property type="entry name" value="AAA_31"/>
    <property type="match status" value="1"/>
</dbReference>
<dbReference type="InterPro" id="IPR032807">
    <property type="entry name" value="GNVR"/>
</dbReference>
<dbReference type="CDD" id="cd05387">
    <property type="entry name" value="BY-kinase"/>
    <property type="match status" value="1"/>
</dbReference>
<dbReference type="InterPro" id="IPR050445">
    <property type="entry name" value="Bact_polysacc_biosynth/exp"/>
</dbReference>
<reference evidence="21" key="1">
    <citation type="submission" date="2022-01" db="EMBL/GenBank/DDBJ databases">
        <title>Colwellia maritima, isolated from seawater.</title>
        <authorList>
            <person name="Kristyanto S."/>
            <person name="Jung J."/>
            <person name="Jeon C.O."/>
        </authorList>
    </citation>
    <scope>NUCLEOTIDE SEQUENCE</scope>
    <source>
        <strain evidence="21">MSW7</strain>
    </source>
</reference>
<protein>
    <recommendedName>
        <fullName evidence="4">non-specific protein-tyrosine kinase</fullName>
        <ecNumber evidence="4">2.7.10.2</ecNumber>
    </recommendedName>
</protein>
<comment type="similarity">
    <text evidence="3">Belongs to the etk/wzc family.</text>
</comment>
<keyword evidence="13 17" id="KW-0472">Membrane</keyword>
<feature type="coiled-coil region" evidence="16">
    <location>
        <begin position="345"/>
        <end position="389"/>
    </location>
</feature>
<keyword evidence="6" id="KW-0997">Cell inner membrane</keyword>
<comment type="similarity">
    <text evidence="2">Belongs to the CpsD/CapB family.</text>
</comment>
<evidence type="ECO:0000313" key="22">
    <source>
        <dbReference type="Proteomes" id="UP001139646"/>
    </source>
</evidence>
<gene>
    <name evidence="21" type="ORF">L3081_19055</name>
</gene>
<evidence type="ECO:0000256" key="13">
    <source>
        <dbReference type="ARBA" id="ARBA00023136"/>
    </source>
</evidence>
<feature type="domain" description="Polysaccharide chain length determinant N-terminal" evidence="18">
    <location>
        <begin position="16"/>
        <end position="106"/>
    </location>
</feature>
<proteinExistence type="inferred from homology"/>
<sequence>MNNQSLDKHNNEDGLGLDELFKPVFQRLWKIFLLSFVITALVFVYLSLLKPSYQATATLQIGSTKPSATLTIKDAFKESNVSSVQIETQFELLKSRKFAARVIEKLNLLDSDEFIENKFRDSVGFLNSDHSNKTILLESAISTFQQRLLIKPLAKTELVKISYTSNSPERAKKIANQIGETYLEYQNDIYLSSQENTSTWLIEQLTGLELKLQASERSLQKFREDENIVDIKSVVGLVDGELTELTSSLLRITRTHDDLKITYQYIIENQAAPSKLVELNEISNNNAFIKLRSIEDAIEQKKHELSRRYGPKHPKIIAIQAELDAVKERIQNKAVTLSQSIVEEYSILKEKVKATQNRLKEAKANYLRLSRLDNQFSQLQREVRTNKELYNSYLIRFKEADAMGNYKANLYVRFIDRATTPKTAIAPRKKLTLLIAFILSLMVLVVIVIIRDFLRDTLSSQYKQANFTEANIIAILPIFKVDKKQAGLFGNDLSFAESVNALRSSILYHRVRKAPKILAVTSSSSSEGKSTVASYLARSFGEMEKVLLIEADLRLPTLAKKMNLSVHRPGLSNLLADTHSIEQCIIRGVDRKLDLLTSGITPANPLVFLSMKRFELLLKYFGNHYDRIIIETPPINIVSDALVISKLVESVLYVVDENKTKREQIRQGLKLLKQVNANIEGIVINQSRVKSTERYREKYYKGANKYVKMQKFKRA</sequence>
<evidence type="ECO:0000256" key="8">
    <source>
        <dbReference type="ARBA" id="ARBA00022692"/>
    </source>
</evidence>
<evidence type="ECO:0000313" key="21">
    <source>
        <dbReference type="EMBL" id="MCI2285101.1"/>
    </source>
</evidence>
<evidence type="ECO:0000259" key="19">
    <source>
        <dbReference type="Pfam" id="PF13614"/>
    </source>
</evidence>
<name>A0ABS9X6K9_9GAMM</name>
<dbReference type="Proteomes" id="UP001139646">
    <property type="component" value="Unassembled WGS sequence"/>
</dbReference>
<comment type="catalytic activity">
    <reaction evidence="15">
        <text>L-tyrosyl-[protein] + ATP = O-phospho-L-tyrosyl-[protein] + ADP + H(+)</text>
        <dbReference type="Rhea" id="RHEA:10596"/>
        <dbReference type="Rhea" id="RHEA-COMP:10136"/>
        <dbReference type="Rhea" id="RHEA-COMP:20101"/>
        <dbReference type="ChEBI" id="CHEBI:15378"/>
        <dbReference type="ChEBI" id="CHEBI:30616"/>
        <dbReference type="ChEBI" id="CHEBI:46858"/>
        <dbReference type="ChEBI" id="CHEBI:61978"/>
        <dbReference type="ChEBI" id="CHEBI:456216"/>
        <dbReference type="EC" id="2.7.10.2"/>
    </reaction>
</comment>